<sequence length="179" mass="20550">MKLTIEKDELLSRRFYLVIFYLCAFFMATITFYSLYVSLDEYLNTGKVIIGEVLVNTEFPVKGLAKLVTYLMIVSVVAWYCVTKLGADKVKNIPKSVRSILQLIVLAILILSIYEFFYNFIIWNALITADLINGELRLDDLFMPYPNPDTPWNLVFATKMSLAALIISAHGFYMISKRT</sequence>
<comment type="caution">
    <text evidence="2">The sequence shown here is derived from an EMBL/GenBank/DDBJ whole genome shotgun (WGS) entry which is preliminary data.</text>
</comment>
<keyword evidence="1" id="KW-0472">Membrane</keyword>
<proteinExistence type="predicted"/>
<dbReference type="EMBL" id="VOAH01000018">
    <property type="protein sequence ID" value="TVP39224.1"/>
    <property type="molecule type" value="Genomic_DNA"/>
</dbReference>
<keyword evidence="3" id="KW-1185">Reference proteome</keyword>
<organism evidence="2 3">
    <name type="scientific">Candidatus Nitrosocosmicus arcticus</name>
    <dbReference type="NCBI Taxonomy" id="2035267"/>
    <lineage>
        <taxon>Archaea</taxon>
        <taxon>Nitrososphaerota</taxon>
        <taxon>Nitrososphaeria</taxon>
        <taxon>Nitrososphaerales</taxon>
        <taxon>Nitrososphaeraceae</taxon>
        <taxon>Candidatus Nitrosocosmicus</taxon>
    </lineage>
</organism>
<feature type="transmembrane region" description="Helical" evidence="1">
    <location>
        <begin position="103"/>
        <end position="132"/>
    </location>
</feature>
<protein>
    <submittedName>
        <fullName evidence="2">Uncharacterized protein</fullName>
    </submittedName>
</protein>
<dbReference type="AlphaFoldDB" id="A0A557SRJ3"/>
<accession>A0A557SRJ3</accession>
<evidence type="ECO:0000313" key="2">
    <source>
        <dbReference type="EMBL" id="TVP39224.1"/>
    </source>
</evidence>
<reference evidence="2 3" key="1">
    <citation type="journal article" date="2019" name="Front. Microbiol.">
        <title>Ammonia Oxidation by the Arctic Terrestrial Thaumarchaeote Candidatus Nitrosocosmicus arcticus Is Stimulated by Increasing Temperatures.</title>
        <authorList>
            <person name="Alves R.J.E."/>
            <person name="Kerou M."/>
            <person name="Zappe A."/>
            <person name="Bittner R."/>
            <person name="Abby S.S."/>
            <person name="Schmidt H.A."/>
            <person name="Pfeifer K."/>
            <person name="Schleper C."/>
        </authorList>
    </citation>
    <scope>NUCLEOTIDE SEQUENCE [LARGE SCALE GENOMIC DNA]</scope>
    <source>
        <strain evidence="2 3">Kfb</strain>
    </source>
</reference>
<keyword evidence="1" id="KW-0812">Transmembrane</keyword>
<name>A0A557SRJ3_9ARCH</name>
<feature type="transmembrane region" description="Helical" evidence="1">
    <location>
        <begin position="152"/>
        <end position="175"/>
    </location>
</feature>
<feature type="transmembrane region" description="Helical" evidence="1">
    <location>
        <begin position="63"/>
        <end position="82"/>
    </location>
</feature>
<keyword evidence="1" id="KW-1133">Transmembrane helix</keyword>
<dbReference type="OrthoDB" id="6584at2157"/>
<evidence type="ECO:0000313" key="3">
    <source>
        <dbReference type="Proteomes" id="UP000315289"/>
    </source>
</evidence>
<dbReference type="Proteomes" id="UP000315289">
    <property type="component" value="Unassembled WGS sequence"/>
</dbReference>
<gene>
    <name evidence="2" type="ORF">NARC_180035</name>
</gene>
<evidence type="ECO:0000256" key="1">
    <source>
        <dbReference type="SAM" id="Phobius"/>
    </source>
</evidence>
<feature type="transmembrane region" description="Helical" evidence="1">
    <location>
        <begin position="15"/>
        <end position="36"/>
    </location>
</feature>